<name>B4J175_DROGR</name>
<dbReference type="InParanoid" id="B4J175"/>
<feature type="chain" id="PRO_5002808126" evidence="2">
    <location>
        <begin position="25"/>
        <end position="320"/>
    </location>
</feature>
<dbReference type="PhylomeDB" id="B4J175"/>
<dbReference type="OrthoDB" id="7866727at2759"/>
<evidence type="ECO:0000313" key="4">
    <source>
        <dbReference type="Proteomes" id="UP000001070"/>
    </source>
</evidence>
<organism evidence="4">
    <name type="scientific">Drosophila grimshawi</name>
    <name type="common">Hawaiian fruit fly</name>
    <name type="synonym">Idiomyia grimshawi</name>
    <dbReference type="NCBI Taxonomy" id="7222"/>
    <lineage>
        <taxon>Eukaryota</taxon>
        <taxon>Metazoa</taxon>
        <taxon>Ecdysozoa</taxon>
        <taxon>Arthropoda</taxon>
        <taxon>Hexapoda</taxon>
        <taxon>Insecta</taxon>
        <taxon>Pterygota</taxon>
        <taxon>Neoptera</taxon>
        <taxon>Endopterygota</taxon>
        <taxon>Diptera</taxon>
        <taxon>Brachycera</taxon>
        <taxon>Muscomorpha</taxon>
        <taxon>Ephydroidea</taxon>
        <taxon>Drosophilidae</taxon>
        <taxon>Drosophila</taxon>
        <taxon>Hawaiian Drosophila</taxon>
    </lineage>
</organism>
<dbReference type="FunCoup" id="B4J175">
    <property type="interactions" value="2"/>
</dbReference>
<feature type="region of interest" description="Disordered" evidence="1">
    <location>
        <begin position="26"/>
        <end position="57"/>
    </location>
</feature>
<dbReference type="eggNOG" id="ENOG502RTN9">
    <property type="taxonomic scope" value="Eukaryota"/>
</dbReference>
<dbReference type="AlphaFoldDB" id="B4J175"/>
<dbReference type="HOGENOM" id="CLU_757088_0_0_1"/>
<protein>
    <submittedName>
        <fullName evidence="3">GH17161</fullName>
    </submittedName>
</protein>
<feature type="signal peptide" evidence="2">
    <location>
        <begin position="1"/>
        <end position="24"/>
    </location>
</feature>
<dbReference type="EMBL" id="CH916366">
    <property type="protein sequence ID" value="EDV97944.1"/>
    <property type="molecule type" value="Genomic_DNA"/>
</dbReference>
<dbReference type="Proteomes" id="UP000001070">
    <property type="component" value="Unassembled WGS sequence"/>
</dbReference>
<sequence length="320" mass="35154">MRPYQAACIVVATLLLFAPATIEAKRRKHKGDDSHRAKTKTKWSSSTELGGNSGQVSTEEHGYYVKRTYTPLSGSDGKRQSPPFLAIPIAWFGCEPGQRGCQQVSNSGAINSIAHALSEGYLCDDDCVEGYEPICGQTPSEVAVFYNKCKLNVAKCRTHGLWTDLPYEQCQQTYPKETCYTDKKFKSSPFFRDNSTPTTADAVKSDKADSNSNESSEEQKDQDKSKKKNKTARVEPLVLPVKEQSLETVVPVPVPQAAAVPIENIAVPPLPVKTVESPHSQPAEPQSVLVKAEKTAESLETPKEQDKSISDKDKLKYVVS</sequence>
<proteinExistence type="predicted"/>
<dbReference type="KEGG" id="dgr:6558585"/>
<gene>
    <name evidence="3" type="primary">Dgri\GH17161</name>
    <name evidence="3" type="ORF">Dgri_GH17161</name>
</gene>
<dbReference type="Gene3D" id="3.30.60.30">
    <property type="match status" value="1"/>
</dbReference>
<feature type="compositionally biased region" description="Polar residues" evidence="1">
    <location>
        <begin position="42"/>
        <end position="57"/>
    </location>
</feature>
<evidence type="ECO:0000256" key="1">
    <source>
        <dbReference type="SAM" id="MobiDB-lite"/>
    </source>
</evidence>
<keyword evidence="4" id="KW-1185">Reference proteome</keyword>
<dbReference type="STRING" id="7222.B4J175"/>
<feature type="region of interest" description="Disordered" evidence="1">
    <location>
        <begin position="294"/>
        <end position="320"/>
    </location>
</feature>
<evidence type="ECO:0000256" key="2">
    <source>
        <dbReference type="SAM" id="SignalP"/>
    </source>
</evidence>
<feature type="region of interest" description="Disordered" evidence="1">
    <location>
        <begin position="190"/>
        <end position="232"/>
    </location>
</feature>
<accession>B4J175</accession>
<keyword evidence="2" id="KW-0732">Signal</keyword>
<reference evidence="3 4" key="1">
    <citation type="journal article" date="2007" name="Nature">
        <title>Evolution of genes and genomes on the Drosophila phylogeny.</title>
        <authorList>
            <consortium name="Drosophila 12 Genomes Consortium"/>
            <person name="Clark A.G."/>
            <person name="Eisen M.B."/>
            <person name="Smith D.R."/>
            <person name="Bergman C.M."/>
            <person name="Oliver B."/>
            <person name="Markow T.A."/>
            <person name="Kaufman T.C."/>
            <person name="Kellis M."/>
            <person name="Gelbart W."/>
            <person name="Iyer V.N."/>
            <person name="Pollard D.A."/>
            <person name="Sackton T.B."/>
            <person name="Larracuente A.M."/>
            <person name="Singh N.D."/>
            <person name="Abad J.P."/>
            <person name="Abt D.N."/>
            <person name="Adryan B."/>
            <person name="Aguade M."/>
            <person name="Akashi H."/>
            <person name="Anderson W.W."/>
            <person name="Aquadro C.F."/>
            <person name="Ardell D.H."/>
            <person name="Arguello R."/>
            <person name="Artieri C.G."/>
            <person name="Barbash D.A."/>
            <person name="Barker D."/>
            <person name="Barsanti P."/>
            <person name="Batterham P."/>
            <person name="Batzoglou S."/>
            <person name="Begun D."/>
            <person name="Bhutkar A."/>
            <person name="Blanco E."/>
            <person name="Bosak S.A."/>
            <person name="Bradley R.K."/>
            <person name="Brand A.D."/>
            <person name="Brent M.R."/>
            <person name="Brooks A.N."/>
            <person name="Brown R.H."/>
            <person name="Butlin R.K."/>
            <person name="Caggese C."/>
            <person name="Calvi B.R."/>
            <person name="Bernardo de Carvalho A."/>
            <person name="Caspi A."/>
            <person name="Castrezana S."/>
            <person name="Celniker S.E."/>
            <person name="Chang J.L."/>
            <person name="Chapple C."/>
            <person name="Chatterji S."/>
            <person name="Chinwalla A."/>
            <person name="Civetta A."/>
            <person name="Clifton S.W."/>
            <person name="Comeron J.M."/>
            <person name="Costello J.C."/>
            <person name="Coyne J.A."/>
            <person name="Daub J."/>
            <person name="David R.G."/>
            <person name="Delcher A.L."/>
            <person name="Delehaunty K."/>
            <person name="Do C.B."/>
            <person name="Ebling H."/>
            <person name="Edwards K."/>
            <person name="Eickbush T."/>
            <person name="Evans J.D."/>
            <person name="Filipski A."/>
            <person name="Findeiss S."/>
            <person name="Freyhult E."/>
            <person name="Fulton L."/>
            <person name="Fulton R."/>
            <person name="Garcia A.C."/>
            <person name="Gardiner A."/>
            <person name="Garfield D.A."/>
            <person name="Garvin B.E."/>
            <person name="Gibson G."/>
            <person name="Gilbert D."/>
            <person name="Gnerre S."/>
            <person name="Godfrey J."/>
            <person name="Good R."/>
            <person name="Gotea V."/>
            <person name="Gravely B."/>
            <person name="Greenberg A.J."/>
            <person name="Griffiths-Jones S."/>
            <person name="Gross S."/>
            <person name="Guigo R."/>
            <person name="Gustafson E.A."/>
            <person name="Haerty W."/>
            <person name="Hahn M.W."/>
            <person name="Halligan D.L."/>
            <person name="Halpern A.L."/>
            <person name="Halter G.M."/>
            <person name="Han M.V."/>
            <person name="Heger A."/>
            <person name="Hillier L."/>
            <person name="Hinrichs A.S."/>
            <person name="Holmes I."/>
            <person name="Hoskins R.A."/>
            <person name="Hubisz M.J."/>
            <person name="Hultmark D."/>
            <person name="Huntley M.A."/>
            <person name="Jaffe D.B."/>
            <person name="Jagadeeshan S."/>
            <person name="Jeck W.R."/>
            <person name="Johnson J."/>
            <person name="Jones C.D."/>
            <person name="Jordan W.C."/>
            <person name="Karpen G.H."/>
            <person name="Kataoka E."/>
            <person name="Keightley P.D."/>
            <person name="Kheradpour P."/>
            <person name="Kirkness E.F."/>
            <person name="Koerich L.B."/>
            <person name="Kristiansen K."/>
            <person name="Kudrna D."/>
            <person name="Kulathinal R.J."/>
            <person name="Kumar S."/>
            <person name="Kwok R."/>
            <person name="Lander E."/>
            <person name="Langley C.H."/>
            <person name="Lapoint R."/>
            <person name="Lazzaro B.P."/>
            <person name="Lee S.J."/>
            <person name="Levesque L."/>
            <person name="Li R."/>
            <person name="Lin C.F."/>
            <person name="Lin M.F."/>
            <person name="Lindblad-Toh K."/>
            <person name="Llopart A."/>
            <person name="Long M."/>
            <person name="Low L."/>
            <person name="Lozovsky E."/>
            <person name="Lu J."/>
            <person name="Luo M."/>
            <person name="Machado C.A."/>
            <person name="Makalowski W."/>
            <person name="Marzo M."/>
            <person name="Matsuda M."/>
            <person name="Matzkin L."/>
            <person name="McAllister B."/>
            <person name="McBride C.S."/>
            <person name="McKernan B."/>
            <person name="McKernan K."/>
            <person name="Mendez-Lago M."/>
            <person name="Minx P."/>
            <person name="Mollenhauer M.U."/>
            <person name="Montooth K."/>
            <person name="Mount S.M."/>
            <person name="Mu X."/>
            <person name="Myers E."/>
            <person name="Negre B."/>
            <person name="Newfeld S."/>
            <person name="Nielsen R."/>
            <person name="Noor M.A."/>
            <person name="O'Grady P."/>
            <person name="Pachter L."/>
            <person name="Papaceit M."/>
            <person name="Parisi M.J."/>
            <person name="Parisi M."/>
            <person name="Parts L."/>
            <person name="Pedersen J.S."/>
            <person name="Pesole G."/>
            <person name="Phillippy A.M."/>
            <person name="Ponting C.P."/>
            <person name="Pop M."/>
            <person name="Porcelli D."/>
            <person name="Powell J.R."/>
            <person name="Prohaska S."/>
            <person name="Pruitt K."/>
            <person name="Puig M."/>
            <person name="Quesneville H."/>
            <person name="Ram K.R."/>
            <person name="Rand D."/>
            <person name="Rasmussen M.D."/>
            <person name="Reed L.K."/>
            <person name="Reenan R."/>
            <person name="Reily A."/>
            <person name="Remington K.A."/>
            <person name="Rieger T.T."/>
            <person name="Ritchie M.G."/>
            <person name="Robin C."/>
            <person name="Rogers Y.H."/>
            <person name="Rohde C."/>
            <person name="Rozas J."/>
            <person name="Rubenfield M.J."/>
            <person name="Ruiz A."/>
            <person name="Russo S."/>
            <person name="Salzberg S.L."/>
            <person name="Sanchez-Gracia A."/>
            <person name="Saranga D.J."/>
            <person name="Sato H."/>
            <person name="Schaeffer S.W."/>
            <person name="Schatz M.C."/>
            <person name="Schlenke T."/>
            <person name="Schwartz R."/>
            <person name="Segarra C."/>
            <person name="Singh R.S."/>
            <person name="Sirot L."/>
            <person name="Sirota M."/>
            <person name="Sisneros N.B."/>
            <person name="Smith C.D."/>
            <person name="Smith T.F."/>
            <person name="Spieth J."/>
            <person name="Stage D.E."/>
            <person name="Stark A."/>
            <person name="Stephan W."/>
            <person name="Strausberg R.L."/>
            <person name="Strempel S."/>
            <person name="Sturgill D."/>
            <person name="Sutton G."/>
            <person name="Sutton G.G."/>
            <person name="Tao W."/>
            <person name="Teichmann S."/>
            <person name="Tobari Y.N."/>
            <person name="Tomimura Y."/>
            <person name="Tsolas J.M."/>
            <person name="Valente V.L."/>
            <person name="Venter E."/>
            <person name="Venter J.C."/>
            <person name="Vicario S."/>
            <person name="Vieira F.G."/>
            <person name="Vilella A.J."/>
            <person name="Villasante A."/>
            <person name="Walenz B."/>
            <person name="Wang J."/>
            <person name="Wasserman M."/>
            <person name="Watts T."/>
            <person name="Wilson D."/>
            <person name="Wilson R.K."/>
            <person name="Wing R.A."/>
            <person name="Wolfner M.F."/>
            <person name="Wong A."/>
            <person name="Wong G.K."/>
            <person name="Wu C.I."/>
            <person name="Wu G."/>
            <person name="Yamamoto D."/>
            <person name="Yang H.P."/>
            <person name="Yang S.P."/>
            <person name="Yorke J.A."/>
            <person name="Yoshida K."/>
            <person name="Zdobnov E."/>
            <person name="Zhang P."/>
            <person name="Zhang Y."/>
            <person name="Zimin A.V."/>
            <person name="Baldwin J."/>
            <person name="Abdouelleil A."/>
            <person name="Abdulkadir J."/>
            <person name="Abebe A."/>
            <person name="Abera B."/>
            <person name="Abreu J."/>
            <person name="Acer S.C."/>
            <person name="Aftuck L."/>
            <person name="Alexander A."/>
            <person name="An P."/>
            <person name="Anderson E."/>
            <person name="Anderson S."/>
            <person name="Arachi H."/>
            <person name="Azer M."/>
            <person name="Bachantsang P."/>
            <person name="Barry A."/>
            <person name="Bayul T."/>
            <person name="Berlin A."/>
            <person name="Bessette D."/>
            <person name="Bloom T."/>
            <person name="Blye J."/>
            <person name="Boguslavskiy L."/>
            <person name="Bonnet C."/>
            <person name="Boukhgalter B."/>
            <person name="Bourzgui I."/>
            <person name="Brown A."/>
            <person name="Cahill P."/>
            <person name="Channer S."/>
            <person name="Cheshatsang Y."/>
            <person name="Chuda L."/>
            <person name="Citroen M."/>
            <person name="Collymore A."/>
            <person name="Cooke P."/>
            <person name="Costello M."/>
            <person name="D'Aco K."/>
            <person name="Daza R."/>
            <person name="De Haan G."/>
            <person name="DeGray S."/>
            <person name="DeMaso C."/>
            <person name="Dhargay N."/>
            <person name="Dooley K."/>
            <person name="Dooley E."/>
            <person name="Doricent M."/>
            <person name="Dorje P."/>
            <person name="Dorjee K."/>
            <person name="Dupes A."/>
            <person name="Elong R."/>
            <person name="Falk J."/>
            <person name="Farina A."/>
            <person name="Faro S."/>
            <person name="Ferguson D."/>
            <person name="Fisher S."/>
            <person name="Foley C.D."/>
            <person name="Franke A."/>
            <person name="Friedrich D."/>
            <person name="Gadbois L."/>
            <person name="Gearin G."/>
            <person name="Gearin C.R."/>
            <person name="Giannoukos G."/>
            <person name="Goode T."/>
            <person name="Graham J."/>
            <person name="Grandbois E."/>
            <person name="Grewal S."/>
            <person name="Gyaltsen K."/>
            <person name="Hafez N."/>
            <person name="Hagos B."/>
            <person name="Hall J."/>
            <person name="Henson C."/>
            <person name="Hollinger A."/>
            <person name="Honan T."/>
            <person name="Huard M.D."/>
            <person name="Hughes L."/>
            <person name="Hurhula B."/>
            <person name="Husby M.E."/>
            <person name="Kamat A."/>
            <person name="Kanga B."/>
            <person name="Kashin S."/>
            <person name="Khazanovich D."/>
            <person name="Kisner P."/>
            <person name="Lance K."/>
            <person name="Lara M."/>
            <person name="Lee W."/>
            <person name="Lennon N."/>
            <person name="Letendre F."/>
            <person name="LeVine R."/>
            <person name="Lipovsky A."/>
            <person name="Liu X."/>
            <person name="Liu J."/>
            <person name="Liu S."/>
            <person name="Lokyitsang T."/>
            <person name="Lokyitsang Y."/>
            <person name="Lubonja R."/>
            <person name="Lui A."/>
            <person name="MacDonald P."/>
            <person name="Magnisalis V."/>
            <person name="Maru K."/>
            <person name="Matthews C."/>
            <person name="McCusker W."/>
            <person name="McDonough S."/>
            <person name="Mehta T."/>
            <person name="Meldrim J."/>
            <person name="Meneus L."/>
            <person name="Mihai O."/>
            <person name="Mihalev A."/>
            <person name="Mihova T."/>
            <person name="Mittelman R."/>
            <person name="Mlenga V."/>
            <person name="Montmayeur A."/>
            <person name="Mulrain L."/>
            <person name="Navidi A."/>
            <person name="Naylor J."/>
            <person name="Negash T."/>
            <person name="Nguyen T."/>
            <person name="Nguyen N."/>
            <person name="Nicol R."/>
            <person name="Norbu C."/>
            <person name="Norbu N."/>
            <person name="Novod N."/>
            <person name="O'Neill B."/>
            <person name="Osman S."/>
            <person name="Markiewicz E."/>
            <person name="Oyono O.L."/>
            <person name="Patti C."/>
            <person name="Phunkhang P."/>
            <person name="Pierre F."/>
            <person name="Priest M."/>
            <person name="Raghuraman S."/>
            <person name="Rege F."/>
            <person name="Reyes R."/>
            <person name="Rise C."/>
            <person name="Rogov P."/>
            <person name="Ross K."/>
            <person name="Ryan E."/>
            <person name="Settipalli S."/>
            <person name="Shea T."/>
            <person name="Sherpa N."/>
            <person name="Shi L."/>
            <person name="Shih D."/>
            <person name="Sparrow T."/>
            <person name="Spaulding J."/>
            <person name="Stalker J."/>
            <person name="Stange-Thomann N."/>
            <person name="Stavropoulos S."/>
            <person name="Stone C."/>
            <person name="Strader C."/>
            <person name="Tesfaye S."/>
            <person name="Thomson T."/>
            <person name="Thoulutsang Y."/>
            <person name="Thoulutsang D."/>
            <person name="Topham K."/>
            <person name="Topping I."/>
            <person name="Tsamla T."/>
            <person name="Vassiliev H."/>
            <person name="Vo A."/>
            <person name="Wangchuk T."/>
            <person name="Wangdi T."/>
            <person name="Weiand M."/>
            <person name="Wilkinson J."/>
            <person name="Wilson A."/>
            <person name="Yadav S."/>
            <person name="Young G."/>
            <person name="Yu Q."/>
            <person name="Zembek L."/>
            <person name="Zhong D."/>
            <person name="Zimmer A."/>
            <person name="Zwirko Z."/>
            <person name="Jaffe D.B."/>
            <person name="Alvarez P."/>
            <person name="Brockman W."/>
            <person name="Butler J."/>
            <person name="Chin C."/>
            <person name="Gnerre S."/>
            <person name="Grabherr M."/>
            <person name="Kleber M."/>
            <person name="Mauceli E."/>
            <person name="MacCallum I."/>
        </authorList>
    </citation>
    <scope>NUCLEOTIDE SEQUENCE [LARGE SCALE GENOMIC DNA]</scope>
    <source>
        <strain evidence="4">Tucson 15287-2541.00</strain>
    </source>
</reference>
<evidence type="ECO:0000313" key="3">
    <source>
        <dbReference type="EMBL" id="EDV97944.1"/>
    </source>
</evidence>
<dbReference type="OMA" id="YQAACIV"/>